<dbReference type="EMBL" id="AP021881">
    <property type="protein sequence ID" value="BBP00949.1"/>
    <property type="molecule type" value="Genomic_DNA"/>
</dbReference>
<dbReference type="NCBIfam" id="TIGR03164">
    <property type="entry name" value="UHCUDC"/>
    <property type="match status" value="1"/>
</dbReference>
<evidence type="ECO:0000313" key="8">
    <source>
        <dbReference type="EMBL" id="BBP00949.1"/>
    </source>
</evidence>
<proteinExistence type="predicted"/>
<dbReference type="PANTHER" id="PTHR43466:SF1">
    <property type="entry name" value="2-OXO-4-HYDROXY-4-CARBOXY-5-UREIDOIMIDAZOLINE DECARBOXYLASE-RELATED"/>
    <property type="match status" value="1"/>
</dbReference>
<evidence type="ECO:0000313" key="9">
    <source>
        <dbReference type="Proteomes" id="UP000463939"/>
    </source>
</evidence>
<keyword evidence="9" id="KW-1185">Reference proteome</keyword>
<accession>A0A809RGF3</accession>
<dbReference type="Gene3D" id="1.10.3330.10">
    <property type="entry name" value="Oxo-4-hydroxy-4-carboxy-5-ureidoimidazoline decarboxylase"/>
    <property type="match status" value="1"/>
</dbReference>
<dbReference type="GO" id="GO:0006144">
    <property type="term" value="P:purine nucleobase metabolic process"/>
    <property type="evidence" value="ECO:0007669"/>
    <property type="project" value="UniProtKB-KW"/>
</dbReference>
<name>A0A809RGF3_9PROT</name>
<keyword evidence="4" id="KW-0659">Purine metabolism</keyword>
<keyword evidence="5" id="KW-0210">Decarboxylase</keyword>
<dbReference type="RefSeq" id="WP_162084787.1">
    <property type="nucleotide sequence ID" value="NZ_AP021881.1"/>
</dbReference>
<dbReference type="InterPro" id="IPR017580">
    <property type="entry name" value="OHCU_decarboxylase-1"/>
</dbReference>
<gene>
    <name evidence="8" type="ORF">SFSGTM_16570</name>
</gene>
<dbReference type="GO" id="GO:0051997">
    <property type="term" value="F:2-oxo-4-hydroxy-4-carboxy-5-ureidoimidazoline decarboxylase activity"/>
    <property type="evidence" value="ECO:0007669"/>
    <property type="project" value="UniProtKB-EC"/>
</dbReference>
<comment type="pathway">
    <text evidence="2">Purine metabolism; urate degradation; (S)-allantoin from urate: step 3/3.</text>
</comment>
<evidence type="ECO:0000256" key="1">
    <source>
        <dbReference type="ARBA" id="ARBA00001163"/>
    </source>
</evidence>
<dbReference type="PANTHER" id="PTHR43466">
    <property type="entry name" value="2-OXO-4-HYDROXY-4-CARBOXY-5-UREIDOIMIDAZOLINE DECARBOXYLASE-RELATED"/>
    <property type="match status" value="1"/>
</dbReference>
<keyword evidence="6" id="KW-0456">Lyase</keyword>
<reference evidence="9" key="1">
    <citation type="submission" date="2019-11" db="EMBL/GenBank/DDBJ databases">
        <title>Isolation and characterization of a novel species in the genus Sulfuriferula.</title>
        <authorList>
            <person name="Mochizuki J."/>
            <person name="Kojima H."/>
            <person name="Fukui M."/>
        </authorList>
    </citation>
    <scope>NUCLEOTIDE SEQUENCE [LARGE SCALE GENOMIC DNA]</scope>
    <source>
        <strain evidence="9">SGTM</strain>
    </source>
</reference>
<dbReference type="Pfam" id="PF09349">
    <property type="entry name" value="OHCU_decarbox"/>
    <property type="match status" value="1"/>
</dbReference>
<evidence type="ECO:0000259" key="7">
    <source>
        <dbReference type="Pfam" id="PF09349"/>
    </source>
</evidence>
<sequence length="168" mass="18298">MNITELNTLDSADFINCLGDIYEHSPWVAECVSQQRPFLDISQLATQMQHCVLTANPTAQMALICAHPELAGKLAISGNLTAASLSEQSAAGLNNCSAAEFAALSQLNADYQQKFGFPFIIAVRGLKRADIIAAMTQRLTHTPEQEINTALYEIGRIAQFRLNDLLTS</sequence>
<dbReference type="UniPathway" id="UPA00394">
    <property type="reaction ID" value="UER00652"/>
</dbReference>
<dbReference type="KEGG" id="sniv:SFSGTM_16570"/>
<dbReference type="Proteomes" id="UP000463939">
    <property type="component" value="Chromosome"/>
</dbReference>
<dbReference type="SUPFAM" id="SSF158694">
    <property type="entry name" value="UraD-Like"/>
    <property type="match status" value="1"/>
</dbReference>
<evidence type="ECO:0000256" key="5">
    <source>
        <dbReference type="ARBA" id="ARBA00022793"/>
    </source>
</evidence>
<evidence type="ECO:0000256" key="6">
    <source>
        <dbReference type="ARBA" id="ARBA00023239"/>
    </source>
</evidence>
<protein>
    <recommendedName>
        <fullName evidence="3">2-oxo-4-hydroxy-4-carboxy-5-ureidoimidazoline decarboxylase</fullName>
        <ecNumber evidence="3">4.1.1.97</ecNumber>
    </recommendedName>
</protein>
<evidence type="ECO:0000256" key="2">
    <source>
        <dbReference type="ARBA" id="ARBA00004754"/>
    </source>
</evidence>
<evidence type="ECO:0000256" key="4">
    <source>
        <dbReference type="ARBA" id="ARBA00022631"/>
    </source>
</evidence>
<dbReference type="GO" id="GO:0000255">
    <property type="term" value="P:allantoin metabolic process"/>
    <property type="evidence" value="ECO:0007669"/>
    <property type="project" value="InterPro"/>
</dbReference>
<evidence type="ECO:0000256" key="3">
    <source>
        <dbReference type="ARBA" id="ARBA00012257"/>
    </source>
</evidence>
<dbReference type="EC" id="4.1.1.97" evidence="3"/>
<feature type="domain" description="Oxo-4-hydroxy-4-carboxy-5-ureidoimidazoline decarboxylase" evidence="7">
    <location>
        <begin position="7"/>
        <end position="163"/>
    </location>
</feature>
<organism evidence="8 9">
    <name type="scientific">Sulfuriferula nivalis</name>
    <dbReference type="NCBI Taxonomy" id="2675298"/>
    <lineage>
        <taxon>Bacteria</taxon>
        <taxon>Pseudomonadati</taxon>
        <taxon>Pseudomonadota</taxon>
        <taxon>Betaproteobacteria</taxon>
        <taxon>Nitrosomonadales</taxon>
        <taxon>Sulfuricellaceae</taxon>
        <taxon>Sulfuriferula</taxon>
    </lineage>
</organism>
<dbReference type="AlphaFoldDB" id="A0A809RGF3"/>
<dbReference type="InterPro" id="IPR036778">
    <property type="entry name" value="OHCU_decarboxylase_sf"/>
</dbReference>
<dbReference type="InterPro" id="IPR018020">
    <property type="entry name" value="OHCU_decarboxylase"/>
</dbReference>
<dbReference type="GO" id="GO:0019628">
    <property type="term" value="P:urate catabolic process"/>
    <property type="evidence" value="ECO:0007669"/>
    <property type="project" value="UniProtKB-UniPathway"/>
</dbReference>
<comment type="catalytic activity">
    <reaction evidence="1">
        <text>5-hydroxy-2-oxo-4-ureido-2,5-dihydro-1H-imidazole-5-carboxylate + H(+) = (S)-allantoin + CO2</text>
        <dbReference type="Rhea" id="RHEA:26301"/>
        <dbReference type="ChEBI" id="CHEBI:15378"/>
        <dbReference type="ChEBI" id="CHEBI:15678"/>
        <dbReference type="ChEBI" id="CHEBI:16526"/>
        <dbReference type="ChEBI" id="CHEBI:58639"/>
        <dbReference type="EC" id="4.1.1.97"/>
    </reaction>
</comment>